<keyword evidence="2" id="KW-1185">Reference proteome</keyword>
<sequence length="46" mass="5105">MFKTWSKYFGLEAQSGSSREQGLVRLGPMGHVCTTPFHVISGQPNH</sequence>
<dbReference type="AlphaFoldDB" id="A0A7I8JPH6"/>
<organism evidence="1">
    <name type="scientific">Spirodela intermedia</name>
    <name type="common">Intermediate duckweed</name>
    <dbReference type="NCBI Taxonomy" id="51605"/>
    <lineage>
        <taxon>Eukaryota</taxon>
        <taxon>Viridiplantae</taxon>
        <taxon>Streptophyta</taxon>
        <taxon>Embryophyta</taxon>
        <taxon>Tracheophyta</taxon>
        <taxon>Spermatophyta</taxon>
        <taxon>Magnoliopsida</taxon>
        <taxon>Liliopsida</taxon>
        <taxon>Araceae</taxon>
        <taxon>Lemnoideae</taxon>
        <taxon>Spirodela</taxon>
    </lineage>
</organism>
<dbReference type="EMBL" id="CACRZD030000016">
    <property type="protein sequence ID" value="CAA6672074.1"/>
    <property type="molecule type" value="Genomic_DNA"/>
</dbReference>
<proteinExistence type="predicted"/>
<evidence type="ECO:0000313" key="2">
    <source>
        <dbReference type="Proteomes" id="UP001189122"/>
    </source>
</evidence>
<dbReference type="EMBL" id="LR743603">
    <property type="protein sequence ID" value="CAA2632926.1"/>
    <property type="molecule type" value="Genomic_DNA"/>
</dbReference>
<gene>
    <name evidence="1" type="ORF">SI7747_16018485</name>
</gene>
<evidence type="ECO:0000313" key="1">
    <source>
        <dbReference type="EMBL" id="CAA2632926.1"/>
    </source>
</evidence>
<accession>A0A7I8JPH6</accession>
<name>A0A7I8JPH6_SPIIN</name>
<protein>
    <submittedName>
        <fullName evidence="1">Uncharacterized protein</fullName>
    </submittedName>
</protein>
<dbReference type="Proteomes" id="UP001189122">
    <property type="component" value="Unassembled WGS sequence"/>
</dbReference>
<reference evidence="1 2" key="1">
    <citation type="submission" date="2019-12" db="EMBL/GenBank/DDBJ databases">
        <authorList>
            <person name="Scholz U."/>
            <person name="Mascher M."/>
            <person name="Fiebig A."/>
        </authorList>
    </citation>
    <scope>NUCLEOTIDE SEQUENCE</scope>
</reference>